<gene>
    <name evidence="2" type="ORF">PMF13cell1_05031</name>
</gene>
<proteinExistence type="predicted"/>
<dbReference type="KEGG" id="bpro:PMF13cell1_05031"/>
<evidence type="ECO:0000313" key="2">
    <source>
        <dbReference type="EMBL" id="QBE99455.1"/>
    </source>
</evidence>
<reference evidence="2 3" key="1">
    <citation type="submission" date="2019-01" db="EMBL/GenBank/DDBJ databases">
        <title>PMF-metabolizing Aryl O-demethylase.</title>
        <authorList>
            <person name="Kim M."/>
        </authorList>
    </citation>
    <scope>NUCLEOTIDE SEQUENCE [LARGE SCALE GENOMIC DNA]</scope>
    <source>
        <strain evidence="2 3">PMF1</strain>
    </source>
</reference>
<name>A0A4P6M5E9_9FIRM</name>
<feature type="region of interest" description="Disordered" evidence="1">
    <location>
        <begin position="1"/>
        <end position="35"/>
    </location>
</feature>
<dbReference type="EMBL" id="CP035945">
    <property type="protein sequence ID" value="QBE99455.1"/>
    <property type="molecule type" value="Genomic_DNA"/>
</dbReference>
<accession>A0A4P6M5E9</accession>
<feature type="compositionally biased region" description="Basic and acidic residues" evidence="1">
    <location>
        <begin position="1"/>
        <end position="15"/>
    </location>
</feature>
<organism evidence="2 3">
    <name type="scientific">Blautia producta</name>
    <dbReference type="NCBI Taxonomy" id="33035"/>
    <lineage>
        <taxon>Bacteria</taxon>
        <taxon>Bacillati</taxon>
        <taxon>Bacillota</taxon>
        <taxon>Clostridia</taxon>
        <taxon>Lachnospirales</taxon>
        <taxon>Lachnospiraceae</taxon>
        <taxon>Blautia</taxon>
    </lineage>
</organism>
<dbReference type="AlphaFoldDB" id="A0A4P6M5E9"/>
<protein>
    <submittedName>
        <fullName evidence="2">Uncharacterized protein</fullName>
    </submittedName>
</protein>
<evidence type="ECO:0000256" key="1">
    <source>
        <dbReference type="SAM" id="MobiDB-lite"/>
    </source>
</evidence>
<dbReference type="Proteomes" id="UP000289794">
    <property type="component" value="Chromosome"/>
</dbReference>
<evidence type="ECO:0000313" key="3">
    <source>
        <dbReference type="Proteomes" id="UP000289794"/>
    </source>
</evidence>
<feature type="compositionally biased region" description="Polar residues" evidence="1">
    <location>
        <begin position="17"/>
        <end position="35"/>
    </location>
</feature>
<sequence length="35" mass="4195">MERFRNKSVWFREESANNEPVSDRNFSQSRTMGNS</sequence>